<comment type="subcellular location">
    <subcellularLocation>
        <location evidence="1">Membrane</location>
        <topology evidence="1">Multi-pass membrane protein</topology>
    </subcellularLocation>
</comment>
<feature type="transmembrane region" description="Helical" evidence="6">
    <location>
        <begin position="326"/>
        <end position="350"/>
    </location>
</feature>
<evidence type="ECO:0000256" key="3">
    <source>
        <dbReference type="ARBA" id="ARBA00022692"/>
    </source>
</evidence>
<dbReference type="PIRSF" id="PIRSF002457">
    <property type="entry name" value="DASS"/>
    <property type="match status" value="1"/>
</dbReference>
<accession>A0A5A9XLU9</accession>
<reference evidence="7 8" key="1">
    <citation type="submission" date="2019-04" db="EMBL/GenBank/DDBJ databases">
        <title>Geobacter ruber sp. nov., ferric-reducing bacteria isolated from paddy soil.</title>
        <authorList>
            <person name="Xu Z."/>
            <person name="Masuda Y."/>
            <person name="Itoh H."/>
            <person name="Senoo K."/>
        </authorList>
    </citation>
    <scope>NUCLEOTIDE SEQUENCE [LARGE SCALE GENOMIC DNA]</scope>
    <source>
        <strain evidence="7 8">Red88</strain>
    </source>
</reference>
<feature type="transmembrane region" description="Helical" evidence="6">
    <location>
        <begin position="356"/>
        <end position="376"/>
    </location>
</feature>
<feature type="transmembrane region" description="Helical" evidence="6">
    <location>
        <begin position="221"/>
        <end position="244"/>
    </location>
</feature>
<evidence type="ECO:0000256" key="2">
    <source>
        <dbReference type="ARBA" id="ARBA00007349"/>
    </source>
</evidence>
<feature type="transmembrane region" description="Helical" evidence="6">
    <location>
        <begin position="5"/>
        <end position="26"/>
    </location>
</feature>
<evidence type="ECO:0000256" key="4">
    <source>
        <dbReference type="ARBA" id="ARBA00022989"/>
    </source>
</evidence>
<sequence length="473" mass="51517">MNRKLLVNTLIPLAAWILFLAIPVPLGLAPLAWYYFALFAAVIVGLILEPVPGSIIGLLGISLAAALQLVGKTPSETTKWALSGFSNSTIWLIFVAYMFGLGYEKTGLGRRIALNLVKVLGKKTLGLGYAVALSDGCLGPFMPSNTARSGGTIYPIIKNIPEIFGSYPGETARKMGSYLMWTGLATCAVTSSLFLTANAPNLLGLELVSKTLKISISWREWFLGILPLGAFLFLAIPLITYIVYPPEIKSSAGADTWAAEELSKMGKIKGKELLMAALALLALILWIFAGNWMDATLVAIMVLVIMILTGVITWSDLLEYRQAWNMLIWFGTLVALADGLKIVGFLKWFAGATSGMMKGLPILWIVVLMVAIYYLVHYMFASLTAHATALLPVFLTAVVAVPDMPLKMVAMLLCYTSGISCMLTPYASGPSAIYYGSGYIDRKDFWWLGALFGVLFIGLFLCFEVPYLKWYLG</sequence>
<evidence type="ECO:0000256" key="5">
    <source>
        <dbReference type="ARBA" id="ARBA00023136"/>
    </source>
</evidence>
<feature type="transmembrane region" description="Helical" evidence="6">
    <location>
        <begin position="383"/>
        <end position="402"/>
    </location>
</feature>
<keyword evidence="3 6" id="KW-0812">Transmembrane</keyword>
<dbReference type="OrthoDB" id="3170849at2"/>
<feature type="transmembrane region" description="Helical" evidence="6">
    <location>
        <begin position="80"/>
        <end position="101"/>
    </location>
</feature>
<dbReference type="InterPro" id="IPR001898">
    <property type="entry name" value="SLC13A/DASS"/>
</dbReference>
<dbReference type="PANTHER" id="PTHR42826">
    <property type="entry name" value="DICARBOXYLATE TRANSPORTER 2.1, CHLOROPLASTIC"/>
    <property type="match status" value="1"/>
</dbReference>
<dbReference type="GO" id="GO:0016020">
    <property type="term" value="C:membrane"/>
    <property type="evidence" value="ECO:0007669"/>
    <property type="project" value="UniProtKB-SubCell"/>
</dbReference>
<organism evidence="7 8">
    <name type="scientific">Oryzomonas rubra</name>
    <dbReference type="NCBI Taxonomy" id="2509454"/>
    <lineage>
        <taxon>Bacteria</taxon>
        <taxon>Pseudomonadati</taxon>
        <taxon>Thermodesulfobacteriota</taxon>
        <taxon>Desulfuromonadia</taxon>
        <taxon>Geobacterales</taxon>
        <taxon>Geobacteraceae</taxon>
        <taxon>Oryzomonas</taxon>
    </lineage>
</organism>
<comment type="caution">
    <text evidence="7">The sequence shown here is derived from an EMBL/GenBank/DDBJ whole genome shotgun (WGS) entry which is preliminary data.</text>
</comment>
<dbReference type="InterPro" id="IPR030676">
    <property type="entry name" value="CitT-rel"/>
</dbReference>
<feature type="transmembrane region" description="Helical" evidence="6">
    <location>
        <begin position="32"/>
        <end position="48"/>
    </location>
</feature>
<proteinExistence type="inferred from homology"/>
<dbReference type="Pfam" id="PF00939">
    <property type="entry name" value="Na_sulph_symp"/>
    <property type="match status" value="1"/>
</dbReference>
<feature type="transmembrane region" description="Helical" evidence="6">
    <location>
        <begin position="408"/>
        <end position="433"/>
    </location>
</feature>
<evidence type="ECO:0000313" key="7">
    <source>
        <dbReference type="EMBL" id="KAA0893505.1"/>
    </source>
</evidence>
<evidence type="ECO:0000256" key="6">
    <source>
        <dbReference type="SAM" id="Phobius"/>
    </source>
</evidence>
<dbReference type="NCBIfam" id="TIGR00785">
    <property type="entry name" value="dass"/>
    <property type="match status" value="1"/>
</dbReference>
<evidence type="ECO:0000313" key="8">
    <source>
        <dbReference type="Proteomes" id="UP000324298"/>
    </source>
</evidence>
<feature type="transmembrane region" description="Helical" evidence="6">
    <location>
        <begin position="445"/>
        <end position="468"/>
    </location>
</feature>
<dbReference type="Proteomes" id="UP000324298">
    <property type="component" value="Unassembled WGS sequence"/>
</dbReference>
<feature type="transmembrane region" description="Helical" evidence="6">
    <location>
        <begin position="295"/>
        <end position="314"/>
    </location>
</feature>
<keyword evidence="4 6" id="KW-1133">Transmembrane helix</keyword>
<dbReference type="EMBL" id="SRSD01000003">
    <property type="protein sequence ID" value="KAA0893505.1"/>
    <property type="molecule type" value="Genomic_DNA"/>
</dbReference>
<keyword evidence="8" id="KW-1185">Reference proteome</keyword>
<name>A0A5A9XLU9_9BACT</name>
<gene>
    <name evidence="7" type="ORF">ET418_06780</name>
</gene>
<comment type="similarity">
    <text evidence="2">Belongs to the SLC13A/DASS transporter (TC 2.A.47) family. DIT1 subfamily.</text>
</comment>
<keyword evidence="5 6" id="KW-0472">Membrane</keyword>
<dbReference type="GO" id="GO:0022857">
    <property type="term" value="F:transmembrane transporter activity"/>
    <property type="evidence" value="ECO:0007669"/>
    <property type="project" value="InterPro"/>
</dbReference>
<evidence type="ECO:0000256" key="1">
    <source>
        <dbReference type="ARBA" id="ARBA00004141"/>
    </source>
</evidence>
<dbReference type="AlphaFoldDB" id="A0A5A9XLU9"/>
<feature type="transmembrane region" description="Helical" evidence="6">
    <location>
        <begin position="55"/>
        <end position="74"/>
    </location>
</feature>
<dbReference type="RefSeq" id="WP_149306820.1">
    <property type="nucleotide sequence ID" value="NZ_SRSD01000003.1"/>
</dbReference>
<feature type="transmembrane region" description="Helical" evidence="6">
    <location>
        <begin position="273"/>
        <end position="289"/>
    </location>
</feature>
<protein>
    <submittedName>
        <fullName evidence="7">DASS family sodium-coupled anion symporter</fullName>
    </submittedName>
</protein>